<dbReference type="InterPro" id="IPR000847">
    <property type="entry name" value="LysR_HTH_N"/>
</dbReference>
<dbReference type="CDD" id="cd08422">
    <property type="entry name" value="PBP2_CrgA_like"/>
    <property type="match status" value="1"/>
</dbReference>
<keyword evidence="2" id="KW-0805">Transcription regulation</keyword>
<evidence type="ECO:0000259" key="5">
    <source>
        <dbReference type="PROSITE" id="PS50931"/>
    </source>
</evidence>
<reference evidence="6 7" key="1">
    <citation type="submission" date="2014-06" db="EMBL/GenBank/DDBJ databases">
        <authorList>
            <person name="Ju J."/>
            <person name="Zhang J."/>
        </authorList>
    </citation>
    <scope>NUCLEOTIDE SEQUENCE [LARGE SCALE GENOMIC DNA]</scope>
    <source>
        <strain evidence="6">DmW_042</strain>
    </source>
</reference>
<dbReference type="Pfam" id="PF03466">
    <property type="entry name" value="LysR_substrate"/>
    <property type="match status" value="1"/>
</dbReference>
<accession>A0A251ZY86</accession>
<keyword evidence="3" id="KW-0238">DNA-binding</keyword>
<dbReference type="PANTHER" id="PTHR30537">
    <property type="entry name" value="HTH-TYPE TRANSCRIPTIONAL REGULATOR"/>
    <property type="match status" value="1"/>
</dbReference>
<protein>
    <recommendedName>
        <fullName evidence="5">HTH lysR-type domain-containing protein</fullName>
    </recommendedName>
</protein>
<comment type="similarity">
    <text evidence="1">Belongs to the LysR transcriptional regulatory family.</text>
</comment>
<dbReference type="Gene3D" id="1.10.10.10">
    <property type="entry name" value="Winged helix-like DNA-binding domain superfamily/Winged helix DNA-binding domain"/>
    <property type="match status" value="1"/>
</dbReference>
<dbReference type="EMBL" id="JOMM01000116">
    <property type="protein sequence ID" value="OUI79627.1"/>
    <property type="molecule type" value="Genomic_DNA"/>
</dbReference>
<evidence type="ECO:0000256" key="4">
    <source>
        <dbReference type="ARBA" id="ARBA00023163"/>
    </source>
</evidence>
<dbReference type="Pfam" id="PF00126">
    <property type="entry name" value="HTH_1"/>
    <property type="match status" value="1"/>
</dbReference>
<comment type="caution">
    <text evidence="6">The sequence shown here is derived from an EMBL/GenBank/DDBJ whole genome shotgun (WGS) entry which is preliminary data.</text>
</comment>
<organism evidence="6 7">
    <name type="scientific">Acetobacter tropicalis</name>
    <dbReference type="NCBI Taxonomy" id="104102"/>
    <lineage>
        <taxon>Bacteria</taxon>
        <taxon>Pseudomonadati</taxon>
        <taxon>Pseudomonadota</taxon>
        <taxon>Alphaproteobacteria</taxon>
        <taxon>Acetobacterales</taxon>
        <taxon>Acetobacteraceae</taxon>
        <taxon>Acetobacter</taxon>
    </lineage>
</organism>
<evidence type="ECO:0000256" key="3">
    <source>
        <dbReference type="ARBA" id="ARBA00023125"/>
    </source>
</evidence>
<keyword evidence="4" id="KW-0804">Transcription</keyword>
<feature type="domain" description="HTH lysR-type" evidence="5">
    <location>
        <begin position="5"/>
        <end position="62"/>
    </location>
</feature>
<gene>
    <name evidence="6" type="ORF">HC62_01800</name>
</gene>
<evidence type="ECO:0000313" key="7">
    <source>
        <dbReference type="Proteomes" id="UP000194565"/>
    </source>
</evidence>
<dbReference type="AlphaFoldDB" id="A0A251ZY86"/>
<dbReference type="FunFam" id="1.10.10.10:FF:000001">
    <property type="entry name" value="LysR family transcriptional regulator"/>
    <property type="match status" value="1"/>
</dbReference>
<evidence type="ECO:0000313" key="6">
    <source>
        <dbReference type="EMBL" id="OUI79627.1"/>
    </source>
</evidence>
<dbReference type="PROSITE" id="PS50931">
    <property type="entry name" value="HTH_LYSR"/>
    <property type="match status" value="1"/>
</dbReference>
<evidence type="ECO:0000256" key="2">
    <source>
        <dbReference type="ARBA" id="ARBA00023015"/>
    </source>
</evidence>
<dbReference type="InterPro" id="IPR058163">
    <property type="entry name" value="LysR-type_TF_proteobact-type"/>
</dbReference>
<dbReference type="Proteomes" id="UP000194565">
    <property type="component" value="Unassembled WGS sequence"/>
</dbReference>
<dbReference type="InterPro" id="IPR005119">
    <property type="entry name" value="LysR_subst-bd"/>
</dbReference>
<proteinExistence type="inferred from homology"/>
<dbReference type="InterPro" id="IPR036388">
    <property type="entry name" value="WH-like_DNA-bd_sf"/>
</dbReference>
<dbReference type="Gene3D" id="3.40.190.290">
    <property type="match status" value="1"/>
</dbReference>
<name>A0A251ZY86_9PROT</name>
<dbReference type="GO" id="GO:0003700">
    <property type="term" value="F:DNA-binding transcription factor activity"/>
    <property type="evidence" value="ECO:0007669"/>
    <property type="project" value="InterPro"/>
</dbReference>
<dbReference type="InterPro" id="IPR036390">
    <property type="entry name" value="WH_DNA-bd_sf"/>
</dbReference>
<dbReference type="PANTHER" id="PTHR30537:SF5">
    <property type="entry name" value="HTH-TYPE TRANSCRIPTIONAL ACTIVATOR TTDR-RELATED"/>
    <property type="match status" value="1"/>
</dbReference>
<dbReference type="SUPFAM" id="SSF53850">
    <property type="entry name" value="Periplasmic binding protein-like II"/>
    <property type="match status" value="1"/>
</dbReference>
<sequence length="298" mass="32076">MMALDRLTSMTIFRDAVAQGSLAAAARSHGLSSEMASRHLRALEKRLGVRLLNRSTRKLSLTAAGDAYLGRCTAILDEIASTEAMAATLQASPTGLLRVAAPLAFANASLGPAFDAYLKEYPGVSLALDLTERVADIVGEGYDVALRLGALPDSAMTARKLAEFPLVLVAAPGYLAGAPDIVSPEELERHEVLIYTQTARPNRITLKDVAGQKVSVALTGRVSASDIGILLELARRGLGPVFAPLFLVEHDLREGRLQQIMMNWTARSLPLHAVLPNRFLTPSAARSFIEFMADWFRG</sequence>
<dbReference type="SUPFAM" id="SSF46785">
    <property type="entry name" value="Winged helix' DNA-binding domain"/>
    <property type="match status" value="1"/>
</dbReference>
<evidence type="ECO:0000256" key="1">
    <source>
        <dbReference type="ARBA" id="ARBA00009437"/>
    </source>
</evidence>
<dbReference type="GO" id="GO:0006351">
    <property type="term" value="P:DNA-templated transcription"/>
    <property type="evidence" value="ECO:0007669"/>
    <property type="project" value="TreeGrafter"/>
</dbReference>
<dbReference type="GO" id="GO:0043565">
    <property type="term" value="F:sequence-specific DNA binding"/>
    <property type="evidence" value="ECO:0007669"/>
    <property type="project" value="TreeGrafter"/>
</dbReference>